<name>A0A6I6EC72_THETI</name>
<dbReference type="EMBL" id="CP039268">
    <property type="protein sequence ID" value="QGU31760.1"/>
    <property type="molecule type" value="Genomic_DNA"/>
</dbReference>
<evidence type="ECO:0000313" key="1">
    <source>
        <dbReference type="EMBL" id="QGU31760.1"/>
    </source>
</evidence>
<protein>
    <recommendedName>
        <fullName evidence="3">Glycosyltransferase</fullName>
    </recommendedName>
</protein>
<dbReference type="Proteomes" id="UP000426424">
    <property type="component" value="Chromosome"/>
</dbReference>
<reference evidence="1 2" key="1">
    <citation type="submission" date="2019-12" db="EMBL/GenBank/DDBJ databases">
        <title>The complete genome of the thermophilic, anoxygenic phototrophic gammaproteobacterium Thermochromatium tepidum.</title>
        <authorList>
            <person name="Sattley W.M."/>
            <person name="Swingley W.D."/>
            <person name="Burchell B.M."/>
            <person name="Gurbani S.A."/>
            <person name="Kujawa C.M."/>
            <person name="Nuccio D.A."/>
            <person name="Schladweiler J."/>
            <person name="Shaffer K.N."/>
            <person name="Stokes L.M."/>
            <person name="Touchman J.W."/>
            <person name="Blankenship R.E."/>
            <person name="Madigan M.T."/>
        </authorList>
    </citation>
    <scope>NUCLEOTIDE SEQUENCE [LARGE SCALE GENOMIC DNA]</scope>
    <source>
        <strain evidence="1 2">ATCC 43061</strain>
    </source>
</reference>
<evidence type="ECO:0008006" key="3">
    <source>
        <dbReference type="Google" id="ProtNLM"/>
    </source>
</evidence>
<gene>
    <name evidence="1" type="ORF">E6P07_01370</name>
</gene>
<dbReference type="RefSeq" id="WP_153973959.1">
    <property type="nucleotide sequence ID" value="NZ_CP039268.1"/>
</dbReference>
<dbReference type="OrthoDB" id="6400528at2"/>
<sequence>MKYIKTLVCCPASVVTGGPELLHQLVEELRRIGHDAYIVYYPFNQVHQKPESYRCYDAPQSSLIDENNVLIVIPETATWIIRYIKNARVAVWWLSVDNYLNRKGESKIRDLFMYIIGFIRPHKFSKRRVPIWGIKRCIHLFQSQYARDFLACKGLDGVMLTDYLSDIYLNGALSIDISTKQNIICYNPKKGLKKTNRLRNAYPEFTFVPIQGLTRNGVYELLCRSKVYIDFGHHPGKDRLPREAAMAGCCVITGRQGSANNDLDVPLPQQFKLDDNNESYISEFGLLLQKIFSDFCWAHQEMAGYREKIMQERTVFKEQVKNFFGAICEVNPSFLVSQHIAQLPKNYL</sequence>
<evidence type="ECO:0000313" key="2">
    <source>
        <dbReference type="Proteomes" id="UP000426424"/>
    </source>
</evidence>
<proteinExistence type="predicted"/>
<dbReference type="AlphaFoldDB" id="A0A6I6EC72"/>
<keyword evidence="2" id="KW-1185">Reference proteome</keyword>
<dbReference type="KEGG" id="ttp:E6P07_01370"/>
<organism evidence="1 2">
    <name type="scientific">Thermochromatium tepidum ATCC 43061</name>
    <dbReference type="NCBI Taxonomy" id="316276"/>
    <lineage>
        <taxon>Bacteria</taxon>
        <taxon>Pseudomonadati</taxon>
        <taxon>Pseudomonadota</taxon>
        <taxon>Gammaproteobacteria</taxon>
        <taxon>Chromatiales</taxon>
        <taxon>Chromatiaceae</taxon>
        <taxon>Thermochromatium</taxon>
    </lineage>
</organism>
<accession>A0A6I6EC72</accession>